<protein>
    <submittedName>
        <fullName evidence="1">Uncharacterized protein</fullName>
    </submittedName>
</protein>
<evidence type="ECO:0000313" key="2">
    <source>
        <dbReference type="Proteomes" id="UP000216361"/>
    </source>
</evidence>
<gene>
    <name evidence="1" type="ORF">CHR90_05755</name>
</gene>
<reference evidence="1 2" key="1">
    <citation type="submission" date="2017-07" db="EMBL/GenBank/DDBJ databases">
        <title>Elstera cyanobacteriorum sp. nov., a novel bacterium isolated from cyanobacterial aggregates in a eutrophic lake.</title>
        <authorList>
            <person name="Cai H."/>
        </authorList>
    </citation>
    <scope>NUCLEOTIDE SEQUENCE [LARGE SCALE GENOMIC DNA]</scope>
    <source>
        <strain evidence="1 2">TH019</strain>
    </source>
</reference>
<name>A0A255XTH2_9PROT</name>
<accession>A0A255XTH2</accession>
<dbReference type="EMBL" id="NOXS01000029">
    <property type="protein sequence ID" value="OYQ20212.1"/>
    <property type="molecule type" value="Genomic_DNA"/>
</dbReference>
<dbReference type="AlphaFoldDB" id="A0A255XTH2"/>
<dbReference type="OrthoDB" id="7366716at2"/>
<comment type="caution">
    <text evidence="1">The sequence shown here is derived from an EMBL/GenBank/DDBJ whole genome shotgun (WGS) entry which is preliminary data.</text>
</comment>
<sequence>MGAFPIDFLSAGQGVHPVGERIAAWVDPYPAKVLAARFAVSVKTAESWRAGHFPQMRHLLAMVEAWGEGFAAHVFAPVLGEAPLAHRLDRLARELTIIQGEVADGLSAVSAGAGLGPLPAGVAAQPPGASPSAARPALAGALSGRVAWAVLAAVLLWHGLDTSPDPHAMRPVAARLVKPAPVKTARGRLQSI</sequence>
<evidence type="ECO:0000313" key="1">
    <source>
        <dbReference type="EMBL" id="OYQ20212.1"/>
    </source>
</evidence>
<keyword evidence="2" id="KW-1185">Reference proteome</keyword>
<dbReference type="Proteomes" id="UP000216361">
    <property type="component" value="Unassembled WGS sequence"/>
</dbReference>
<dbReference type="RefSeq" id="WP_094408035.1">
    <property type="nucleotide sequence ID" value="NZ_BMJZ01000001.1"/>
</dbReference>
<organism evidence="1 2">
    <name type="scientific">Elstera cyanobacteriorum</name>
    <dbReference type="NCBI Taxonomy" id="2022747"/>
    <lineage>
        <taxon>Bacteria</taxon>
        <taxon>Pseudomonadati</taxon>
        <taxon>Pseudomonadota</taxon>
        <taxon>Alphaproteobacteria</taxon>
        <taxon>Rhodospirillales</taxon>
        <taxon>Rhodospirillaceae</taxon>
        <taxon>Elstera</taxon>
    </lineage>
</organism>
<proteinExistence type="predicted"/>